<dbReference type="Pfam" id="PF14052">
    <property type="entry name" value="Caps_assemb_Wzi"/>
    <property type="match status" value="1"/>
</dbReference>
<dbReference type="EMBL" id="JAKGAS010000002">
    <property type="protein sequence ID" value="MCF2947274.1"/>
    <property type="molecule type" value="Genomic_DNA"/>
</dbReference>
<dbReference type="Proteomes" id="UP001521137">
    <property type="component" value="Unassembled WGS sequence"/>
</dbReference>
<evidence type="ECO:0000313" key="1">
    <source>
        <dbReference type="EMBL" id="MCF2947274.1"/>
    </source>
</evidence>
<accession>A0ABS9D621</accession>
<dbReference type="InterPro" id="IPR026950">
    <property type="entry name" value="Caps_assemb_Wzi"/>
</dbReference>
<dbReference type="Gene3D" id="2.40.160.130">
    <property type="entry name" value="Capsule assembly protein Wzi"/>
    <property type="match status" value="1"/>
</dbReference>
<reference evidence="1 2" key="1">
    <citation type="submission" date="2022-01" db="EMBL/GenBank/DDBJ databases">
        <title>Paraglaciecola sp. G1-23.</title>
        <authorList>
            <person name="Jin M.S."/>
            <person name="Han D.M."/>
            <person name="Kim H.M."/>
            <person name="Jeon C.O."/>
        </authorList>
    </citation>
    <scope>NUCLEOTIDE SEQUENCE [LARGE SCALE GENOMIC DNA]</scope>
    <source>
        <strain evidence="1 2">G1-23</strain>
    </source>
</reference>
<keyword evidence="2" id="KW-1185">Reference proteome</keyword>
<protein>
    <submittedName>
        <fullName evidence="1">Capsule assembly Wzi family protein</fullName>
    </submittedName>
</protein>
<dbReference type="RefSeq" id="WP_235310805.1">
    <property type="nucleotide sequence ID" value="NZ_JAKGAS010000002.1"/>
</dbReference>
<comment type="caution">
    <text evidence="1">The sequence shown here is derived from an EMBL/GenBank/DDBJ whole genome shotgun (WGS) entry which is preliminary data.</text>
</comment>
<gene>
    <name evidence="1" type="ORF">L0668_04085</name>
</gene>
<evidence type="ECO:0000313" key="2">
    <source>
        <dbReference type="Proteomes" id="UP001521137"/>
    </source>
</evidence>
<dbReference type="InterPro" id="IPR038636">
    <property type="entry name" value="Wzi_sf"/>
</dbReference>
<organism evidence="1 2">
    <name type="scientific">Paraglaciecola algarum</name>
    <dbReference type="NCBI Taxonomy" id="3050085"/>
    <lineage>
        <taxon>Bacteria</taxon>
        <taxon>Pseudomonadati</taxon>
        <taxon>Pseudomonadota</taxon>
        <taxon>Gammaproteobacteria</taxon>
        <taxon>Alteromonadales</taxon>
        <taxon>Alteromonadaceae</taxon>
        <taxon>Paraglaciecola</taxon>
    </lineage>
</organism>
<sequence>MLKSFLICILSIGISWSNQSISSPWIGTLEPQLHKDLQTLSEWGVIDAAVTSFPVPWKGIAQQLEKVNAEQLPAIPFTAAKRLKHYLQVHKTQKGQSIISLYGASDDSRFTDFSGLQAQKVQFNITKEFYLGRWAGQVSANYERGGKKHFDESFIAYQFGDWNLRLGSMSQWWGPAQSGSLILTNNARPIPSLALSRSEAIRSEHYLLKHLGPWFFTMQVGQLESERAVPDTKIWSTRFNFKPISGLEIGLSWNAMWGGKGRGNSLSDFINVITFDTECLNGQESCVETFESPIGNHHAGIDFIYTSQLFDRPISFYGQRIGEDKQEYFNVTDNANLFGISSYFWGSKVYLESSDTNVACSNQGLPSNNCYYEHGTYTSGYRFYNRAIGSTFDSDAKTLTLGINKQYSDGDLFEVMINHLELNQDKQSPSPVLQGISEDLLRLSGFYQTQFGDWLLKVGGNIEHGDISNDSDINAKSETNSLIYTEIKYRLH</sequence>
<name>A0ABS9D621_9ALTE</name>
<proteinExistence type="predicted"/>